<feature type="binding site" evidence="5">
    <location>
        <position position="193"/>
    </location>
    <ligand>
        <name>Zn(2+)</name>
        <dbReference type="ChEBI" id="CHEBI:29105"/>
    </ligand>
</feature>
<dbReference type="PROSITE" id="PS51371">
    <property type="entry name" value="CBS"/>
    <property type="match status" value="2"/>
</dbReference>
<dbReference type="InterPro" id="IPR051257">
    <property type="entry name" value="Diverse_CBS-Domain"/>
</dbReference>
<dbReference type="Pfam" id="PF00571">
    <property type="entry name" value="CBS"/>
    <property type="match status" value="2"/>
</dbReference>
<keyword evidence="5" id="KW-0479">Metal-binding</keyword>
<evidence type="ECO:0000256" key="3">
    <source>
        <dbReference type="ARBA" id="ARBA00023167"/>
    </source>
</evidence>
<accession>A0A1I0AVL7</accession>
<evidence type="ECO:0000259" key="7">
    <source>
        <dbReference type="PROSITE" id="PS51901"/>
    </source>
</evidence>
<feature type="binding site" evidence="5">
    <location>
        <position position="196"/>
    </location>
    <ligand>
        <name>Fe cation</name>
        <dbReference type="ChEBI" id="CHEBI:24875"/>
    </ligand>
</feature>
<evidence type="ECO:0000256" key="5">
    <source>
        <dbReference type="PROSITE-ProRule" id="PRU01249"/>
    </source>
</evidence>
<feature type="binding site" evidence="5">
    <location>
        <position position="177"/>
    </location>
    <ligand>
        <name>Fe cation</name>
        <dbReference type="ChEBI" id="CHEBI:24875"/>
    </ligand>
</feature>
<feature type="binding site" evidence="5">
    <location>
        <position position="174"/>
    </location>
    <ligand>
        <name>Fe cation</name>
        <dbReference type="ChEBI" id="CHEBI:24875"/>
    </ligand>
</feature>
<keyword evidence="3" id="KW-0486">Methionine biosynthesis</keyword>
<dbReference type="SUPFAM" id="SSF54631">
    <property type="entry name" value="CBS-domain pair"/>
    <property type="match status" value="1"/>
</dbReference>
<dbReference type="STRING" id="1353158.SAMN04488587_1844"/>
<evidence type="ECO:0000313" key="8">
    <source>
        <dbReference type="EMBL" id="SES98242.1"/>
    </source>
</evidence>
<evidence type="ECO:0000256" key="1">
    <source>
        <dbReference type="ARBA" id="ARBA00022605"/>
    </source>
</evidence>
<feature type="domain" description="CBS" evidence="6">
    <location>
        <begin position="28"/>
        <end position="85"/>
    </location>
</feature>
<dbReference type="PANTHER" id="PTHR43080">
    <property type="entry name" value="CBS DOMAIN-CONTAINING PROTEIN CBSX3, MITOCHONDRIAL"/>
    <property type="match status" value="1"/>
</dbReference>
<dbReference type="GO" id="GO:0009086">
    <property type="term" value="P:methionine biosynthetic process"/>
    <property type="evidence" value="ECO:0007669"/>
    <property type="project" value="UniProtKB-KW"/>
</dbReference>
<dbReference type="InterPro" id="IPR000644">
    <property type="entry name" value="CBS_dom"/>
</dbReference>
<organism evidence="8 9">
    <name type="scientific">Methanococcoides vulcani</name>
    <dbReference type="NCBI Taxonomy" id="1353158"/>
    <lineage>
        <taxon>Archaea</taxon>
        <taxon>Methanobacteriati</taxon>
        <taxon>Methanobacteriota</taxon>
        <taxon>Stenosarchaea group</taxon>
        <taxon>Methanomicrobia</taxon>
        <taxon>Methanosarcinales</taxon>
        <taxon>Methanosarcinaceae</taxon>
        <taxon>Methanococcoides</taxon>
    </lineage>
</organism>
<feature type="domain" description="ACP-type MB" evidence="7">
    <location>
        <begin position="169"/>
        <end position="203"/>
    </location>
</feature>
<feature type="binding site" evidence="5">
    <location>
        <position position="174"/>
    </location>
    <ligand>
        <name>Zn(2+)</name>
        <dbReference type="ChEBI" id="CHEBI:29105"/>
    </ligand>
</feature>
<dbReference type="PROSITE" id="PS51901">
    <property type="entry name" value="ACP_MB"/>
    <property type="match status" value="1"/>
</dbReference>
<proteinExistence type="predicted"/>
<dbReference type="EMBL" id="FOHQ01000005">
    <property type="protein sequence ID" value="SES98242.1"/>
    <property type="molecule type" value="Genomic_DNA"/>
</dbReference>
<evidence type="ECO:0000256" key="4">
    <source>
        <dbReference type="PROSITE-ProRule" id="PRU00703"/>
    </source>
</evidence>
<dbReference type="Gene3D" id="3.10.580.10">
    <property type="entry name" value="CBS-domain"/>
    <property type="match status" value="1"/>
</dbReference>
<feature type="binding site" evidence="5">
    <location>
        <position position="196"/>
    </location>
    <ligand>
        <name>Zn(2+)</name>
        <dbReference type="ChEBI" id="CHEBI:29105"/>
    </ligand>
</feature>
<keyword evidence="9" id="KW-1185">Reference proteome</keyword>
<protein>
    <submittedName>
        <fullName evidence="8">CBS domain-containing protein</fullName>
    </submittedName>
</protein>
<dbReference type="GO" id="GO:0046872">
    <property type="term" value="F:metal ion binding"/>
    <property type="evidence" value="ECO:0007669"/>
    <property type="project" value="UniProtKB-KW"/>
</dbReference>
<evidence type="ECO:0000256" key="2">
    <source>
        <dbReference type="ARBA" id="ARBA00023122"/>
    </source>
</evidence>
<dbReference type="Proteomes" id="UP000243338">
    <property type="component" value="Unassembled WGS sequence"/>
</dbReference>
<feature type="binding site" evidence="5">
    <location>
        <position position="177"/>
    </location>
    <ligand>
        <name>Zn(2+)</name>
        <dbReference type="ChEBI" id="CHEBI:29105"/>
    </ligand>
</feature>
<keyword evidence="1" id="KW-0028">Amino-acid biosynthesis</keyword>
<keyword evidence="5" id="KW-0862">Zinc</keyword>
<name>A0A1I0AVL7_9EURY</name>
<dbReference type="SMART" id="SM00116">
    <property type="entry name" value="CBS"/>
    <property type="match status" value="2"/>
</dbReference>
<evidence type="ECO:0000313" key="9">
    <source>
        <dbReference type="Proteomes" id="UP000243338"/>
    </source>
</evidence>
<dbReference type="InterPro" id="IPR044065">
    <property type="entry name" value="ACP_MB"/>
</dbReference>
<dbReference type="PANTHER" id="PTHR43080:SF2">
    <property type="entry name" value="CBS DOMAIN-CONTAINING PROTEIN"/>
    <property type="match status" value="1"/>
</dbReference>
<sequence length="204" mass="22460">MVIRTKWDVEADGSANQLLNDIVVREIMTPDVLVLDITSTALKAAQTMKENNVGSLIVSKDGNPVGIVTERDIVHKIMAKDVKPSTMLVEGIMSSPIITVKPATDVIKASEIMVKSGIRRLAVTDEEKIIGIITDRDILTVAPGLNTILEDLIEINREQDIPETTELEFERGICQRCSSYVDSLSPVNGLMLCEDCKEDESDYD</sequence>
<dbReference type="AlphaFoldDB" id="A0A1I0AVL7"/>
<keyword evidence="5" id="KW-0408">Iron</keyword>
<feature type="domain" description="CBS" evidence="6">
    <location>
        <begin position="93"/>
        <end position="152"/>
    </location>
</feature>
<dbReference type="InterPro" id="IPR046342">
    <property type="entry name" value="CBS_dom_sf"/>
</dbReference>
<evidence type="ECO:0000259" key="6">
    <source>
        <dbReference type="PROSITE" id="PS51371"/>
    </source>
</evidence>
<gene>
    <name evidence="8" type="ORF">SAMN04488587_1844</name>
</gene>
<dbReference type="RefSeq" id="WP_091690298.1">
    <property type="nucleotide sequence ID" value="NZ_CAAGSJ010000006.1"/>
</dbReference>
<dbReference type="OrthoDB" id="43333at2157"/>
<feature type="binding site" evidence="5">
    <location>
        <position position="193"/>
    </location>
    <ligand>
        <name>Fe cation</name>
        <dbReference type="ChEBI" id="CHEBI:24875"/>
    </ligand>
</feature>
<keyword evidence="2 4" id="KW-0129">CBS domain</keyword>
<reference evidence="9" key="1">
    <citation type="submission" date="2016-10" db="EMBL/GenBank/DDBJ databases">
        <authorList>
            <person name="Varghese N."/>
            <person name="Submissions S."/>
        </authorList>
    </citation>
    <scope>NUCLEOTIDE SEQUENCE [LARGE SCALE GENOMIC DNA]</scope>
    <source>
        <strain evidence="9">SLH 33</strain>
    </source>
</reference>